<feature type="domain" description="Inner kinetochore subunit AME1" evidence="9">
    <location>
        <begin position="711"/>
        <end position="896"/>
    </location>
</feature>
<feature type="region of interest" description="Disordered" evidence="6">
    <location>
        <begin position="315"/>
        <end position="668"/>
    </location>
</feature>
<reference evidence="10" key="1">
    <citation type="submission" date="2021-04" db="EMBL/GenBank/DDBJ databases">
        <title>Draft genome of Fusarium avenaceum strain F156N33, isolated from an atmospheric sample in Virginia.</title>
        <authorList>
            <person name="Yang S."/>
            <person name="Vinatzer B.A."/>
            <person name="Coleman J."/>
        </authorList>
    </citation>
    <scope>NUCLEOTIDE SEQUENCE</scope>
    <source>
        <strain evidence="10">F156N33</strain>
    </source>
</reference>
<feature type="compositionally biased region" description="Acidic residues" evidence="6">
    <location>
        <begin position="605"/>
        <end position="614"/>
    </location>
</feature>
<dbReference type="PANTHER" id="PTHR15407:SF32">
    <property type="entry name" value="PROTEIN (MNN4), PUTATIVE (AFU_ORTHOLOGUE AFUA_1G03790)-RELATED"/>
    <property type="match status" value="1"/>
</dbReference>
<dbReference type="AlphaFoldDB" id="A0A9P7HBQ8"/>
<evidence type="ECO:0000259" key="9">
    <source>
        <dbReference type="Pfam" id="PF20994"/>
    </source>
</evidence>
<dbReference type="Pfam" id="PF20994">
    <property type="entry name" value="CENPU"/>
    <property type="match status" value="1"/>
</dbReference>
<evidence type="ECO:0000256" key="1">
    <source>
        <dbReference type="ARBA" id="ARBA00004167"/>
    </source>
</evidence>
<dbReference type="GO" id="GO:0009100">
    <property type="term" value="P:glycoprotein metabolic process"/>
    <property type="evidence" value="ECO:0007669"/>
    <property type="project" value="UniProtKB-ARBA"/>
</dbReference>
<dbReference type="InterPro" id="IPR009644">
    <property type="entry name" value="FKTN/MNN4/W02B3.4-1"/>
</dbReference>
<dbReference type="PANTHER" id="PTHR15407">
    <property type="entry name" value="FUKUTIN-RELATED"/>
    <property type="match status" value="1"/>
</dbReference>
<dbReference type="InterPro" id="IPR007074">
    <property type="entry name" value="LicD/FKTN/FKRP_NTP_transf"/>
</dbReference>
<gene>
    <name evidence="10" type="ORF">KAF25_001419</name>
</gene>
<dbReference type="InterPro" id="IPR048743">
    <property type="entry name" value="AME1"/>
</dbReference>
<keyword evidence="4" id="KW-0472">Membrane</keyword>
<evidence type="ECO:0000256" key="2">
    <source>
        <dbReference type="ARBA" id="ARBA00022692"/>
    </source>
</evidence>
<comment type="caution">
    <text evidence="10">The sequence shown here is derived from an EMBL/GenBank/DDBJ whole genome shotgun (WGS) entry which is preliminary data.</text>
</comment>
<keyword evidence="3" id="KW-1133">Transmembrane helix</keyword>
<feature type="coiled-coil region" evidence="5">
    <location>
        <begin position="744"/>
        <end position="809"/>
    </location>
</feature>
<feature type="compositionally biased region" description="Basic and acidic residues" evidence="6">
    <location>
        <begin position="531"/>
        <end position="540"/>
    </location>
</feature>
<evidence type="ECO:0008006" key="12">
    <source>
        <dbReference type="Google" id="ProtNLM"/>
    </source>
</evidence>
<evidence type="ECO:0000256" key="4">
    <source>
        <dbReference type="ARBA" id="ARBA00023136"/>
    </source>
</evidence>
<evidence type="ECO:0000256" key="3">
    <source>
        <dbReference type="ARBA" id="ARBA00022989"/>
    </source>
</evidence>
<evidence type="ECO:0000256" key="5">
    <source>
        <dbReference type="SAM" id="Coils"/>
    </source>
</evidence>
<organism evidence="10 11">
    <name type="scientific">Fusarium avenaceum</name>
    <dbReference type="NCBI Taxonomy" id="40199"/>
    <lineage>
        <taxon>Eukaryota</taxon>
        <taxon>Fungi</taxon>
        <taxon>Dikarya</taxon>
        <taxon>Ascomycota</taxon>
        <taxon>Pezizomycotina</taxon>
        <taxon>Sordariomycetes</taxon>
        <taxon>Hypocreomycetidae</taxon>
        <taxon>Hypocreales</taxon>
        <taxon>Nectriaceae</taxon>
        <taxon>Fusarium</taxon>
        <taxon>Fusarium tricinctum species complex</taxon>
    </lineage>
</organism>
<accession>A0A9P7HBQ8</accession>
<feature type="compositionally biased region" description="Acidic residues" evidence="6">
    <location>
        <begin position="384"/>
        <end position="415"/>
    </location>
</feature>
<evidence type="ECO:0000259" key="8">
    <source>
        <dbReference type="Pfam" id="PF04991"/>
    </source>
</evidence>
<feature type="signal peptide" evidence="7">
    <location>
        <begin position="1"/>
        <end position="18"/>
    </location>
</feature>
<feature type="domain" description="LicD/FKTN/FKRP nucleotidyltransferase" evidence="8">
    <location>
        <begin position="84"/>
        <end position="187"/>
    </location>
</feature>
<dbReference type="Proteomes" id="UP000782241">
    <property type="component" value="Unassembled WGS sequence"/>
</dbReference>
<feature type="compositionally biased region" description="Polar residues" evidence="6">
    <location>
        <begin position="629"/>
        <end position="646"/>
    </location>
</feature>
<dbReference type="GO" id="GO:0016020">
    <property type="term" value="C:membrane"/>
    <property type="evidence" value="ECO:0007669"/>
    <property type="project" value="UniProtKB-SubCell"/>
</dbReference>
<evidence type="ECO:0000313" key="11">
    <source>
        <dbReference type="Proteomes" id="UP000782241"/>
    </source>
</evidence>
<feature type="compositionally biased region" description="Low complexity" evidence="6">
    <location>
        <begin position="576"/>
        <end position="587"/>
    </location>
</feature>
<keyword evidence="7" id="KW-0732">Signal</keyword>
<proteinExistence type="predicted"/>
<feature type="compositionally biased region" description="Polar residues" evidence="6">
    <location>
        <begin position="472"/>
        <end position="482"/>
    </location>
</feature>
<dbReference type="Pfam" id="PF04991">
    <property type="entry name" value="LicD"/>
    <property type="match status" value="2"/>
</dbReference>
<keyword evidence="5" id="KW-0175">Coiled coil</keyword>
<name>A0A9P7HBQ8_9HYPO</name>
<feature type="compositionally biased region" description="Acidic residues" evidence="6">
    <location>
        <begin position="541"/>
        <end position="575"/>
    </location>
</feature>
<keyword evidence="2" id="KW-0812">Transmembrane</keyword>
<protein>
    <recommendedName>
        <fullName evidence="12">Mannosylphosphorylation protein</fullName>
    </recommendedName>
</protein>
<evidence type="ECO:0000256" key="6">
    <source>
        <dbReference type="SAM" id="MobiDB-lite"/>
    </source>
</evidence>
<evidence type="ECO:0000256" key="7">
    <source>
        <dbReference type="SAM" id="SignalP"/>
    </source>
</evidence>
<sequence>MRLLTFCAAALGLTCARALTVPEVFEKIEQKLPTREAPPPKYFLESEASAHYDDKYFHEVLEPEDQYAGIRVLMQTYLATFRDLGIQTWLMHGSLLGWWWGKKVMPWDLDADVSVTEADMYYLAAYYNMTIYYFQYEGCPNGSFFQLDINPAFKYRGRDDANNFIDARWVDMQTGLFIDITAARYDPGHEMGDGVMYDKHDHEFKDKYIFPLLDTTFEGVSAKVPYRYKEILTSEYGRGSISRTDFHGTSFSPAMATGMFEPILNYKLLTKSLILKTGQQRRGGRLEERLRGAQRTNIQDDSFNIDIAGLNIASSTPAAPTPAPPVSSANTSAKRRRLDNEPPPSIQASESVRRRSPRSRPEDPYDLPDSSKESGAQDATAEPTEVEEPAVDDLEEVESDPGSDVEPQPEPEPEPELPSPGQSVEASEDNEAEIELPVLPNTNASKSPDVRPPSRTVQQNTEGLPSVRMSEAVSSTTRLHTTLQDDDMPASSSPLVRKVRRSEGPTTIRSRMSYMRTPGTPEPAEDVDELSPDRPDHAPADDELSEPNTVEEADPEVEPIEEEPEEDAQEEEEVAAEAISAVEAAKAIGRKRPRRSLPSQSPAAEPEEQADDEEPSPKRRRGRPSRSPATQKQPATKPKANTTAKPRTTGPKPLPKQVRRTKQAAKERRISDGTAIELTVHRFVNVKKFIKDDGNPDQLAADVPFIPSSETVVDVFSQVCLEVIEGTVAKLLETLGTTEDKEKKKECRIKIRALEAYKEELNSRLLQLAIHLSDWQTLRKRVRVVQREKLSLREEILRLKAEREQVALKMDAVRIKHEEDTKESKYRLDTSAIMHDIDMAVERGRDAPELSRAQEKKADLANLELLVARIADEASSASSAGGMLQQVKNFNAFLERAAIALETR</sequence>
<evidence type="ECO:0000313" key="10">
    <source>
        <dbReference type="EMBL" id="KAG5663483.1"/>
    </source>
</evidence>
<keyword evidence="11" id="KW-1185">Reference proteome</keyword>
<feature type="domain" description="LicD/FKTN/FKRP nucleotidyltransferase" evidence="8">
    <location>
        <begin position="199"/>
        <end position="237"/>
    </location>
</feature>
<dbReference type="EMBL" id="JAGPUO010000004">
    <property type="protein sequence ID" value="KAG5663483.1"/>
    <property type="molecule type" value="Genomic_DNA"/>
</dbReference>
<feature type="chain" id="PRO_5040497798" description="Mannosylphosphorylation protein" evidence="7">
    <location>
        <begin position="19"/>
        <end position="904"/>
    </location>
</feature>
<comment type="subcellular location">
    <subcellularLocation>
        <location evidence="1">Membrane</location>
        <topology evidence="1">Single-pass membrane protein</topology>
    </subcellularLocation>
</comment>